<dbReference type="Pfam" id="PF12704">
    <property type="entry name" value="MacB_PCD"/>
    <property type="match status" value="1"/>
</dbReference>
<protein>
    <recommendedName>
        <fullName evidence="13">ABC transporter permease</fullName>
    </recommendedName>
</protein>
<feature type="transmembrane region" description="Helical" evidence="8">
    <location>
        <begin position="20"/>
        <end position="46"/>
    </location>
</feature>
<proteinExistence type="inferred from homology"/>
<evidence type="ECO:0000256" key="5">
    <source>
        <dbReference type="ARBA" id="ARBA00022692"/>
    </source>
</evidence>
<comment type="subcellular location">
    <subcellularLocation>
        <location evidence="1">Cell membrane</location>
        <topology evidence="1">Multi-pass membrane protein</topology>
    </subcellularLocation>
</comment>
<evidence type="ECO:0000256" key="3">
    <source>
        <dbReference type="ARBA" id="ARBA00022448"/>
    </source>
</evidence>
<organism evidence="11 12">
    <name type="scientific">Candidatus Glassbacteria bacterium GWA2_58_10</name>
    <dbReference type="NCBI Taxonomy" id="1817865"/>
    <lineage>
        <taxon>Bacteria</taxon>
        <taxon>Candidatus Glassiibacteriota</taxon>
    </lineage>
</organism>
<accession>A0A1F5YED6</accession>
<evidence type="ECO:0000313" key="11">
    <source>
        <dbReference type="EMBL" id="OGF98503.1"/>
    </source>
</evidence>
<dbReference type="GO" id="GO:0044874">
    <property type="term" value="P:lipoprotein localization to outer membrane"/>
    <property type="evidence" value="ECO:0007669"/>
    <property type="project" value="TreeGrafter"/>
</dbReference>
<keyword evidence="7 8" id="KW-0472">Membrane</keyword>
<evidence type="ECO:0008006" key="13">
    <source>
        <dbReference type="Google" id="ProtNLM"/>
    </source>
</evidence>
<keyword evidence="3" id="KW-0813">Transport</keyword>
<dbReference type="PANTHER" id="PTHR30489:SF0">
    <property type="entry name" value="LIPOPROTEIN-RELEASING SYSTEM TRANSMEMBRANE PROTEIN LOLE"/>
    <property type="match status" value="1"/>
</dbReference>
<dbReference type="NCBIfam" id="TIGR02212">
    <property type="entry name" value="lolCE"/>
    <property type="match status" value="1"/>
</dbReference>
<evidence type="ECO:0000256" key="1">
    <source>
        <dbReference type="ARBA" id="ARBA00004651"/>
    </source>
</evidence>
<evidence type="ECO:0000313" key="12">
    <source>
        <dbReference type="Proteomes" id="UP000176992"/>
    </source>
</evidence>
<keyword evidence="4" id="KW-1003">Cell membrane</keyword>
<feature type="transmembrane region" description="Helical" evidence="8">
    <location>
        <begin position="326"/>
        <end position="351"/>
    </location>
</feature>
<evidence type="ECO:0000256" key="4">
    <source>
        <dbReference type="ARBA" id="ARBA00022475"/>
    </source>
</evidence>
<dbReference type="InterPro" id="IPR025857">
    <property type="entry name" value="MacB_PCD"/>
</dbReference>
<gene>
    <name evidence="11" type="ORF">A2Z86_11420</name>
</gene>
<feature type="transmembrane region" description="Helical" evidence="8">
    <location>
        <begin position="381"/>
        <end position="401"/>
    </location>
</feature>
<dbReference type="PANTHER" id="PTHR30489">
    <property type="entry name" value="LIPOPROTEIN-RELEASING SYSTEM TRANSMEMBRANE PROTEIN LOLE"/>
    <property type="match status" value="1"/>
</dbReference>
<keyword evidence="5 8" id="KW-0812">Transmembrane</keyword>
<dbReference type="InterPro" id="IPR051447">
    <property type="entry name" value="Lipoprotein-release_system"/>
</dbReference>
<comment type="caution">
    <text evidence="11">The sequence shown here is derived from an EMBL/GenBank/DDBJ whole genome shotgun (WGS) entry which is preliminary data.</text>
</comment>
<dbReference type="Pfam" id="PF02687">
    <property type="entry name" value="FtsX"/>
    <property type="match status" value="1"/>
</dbReference>
<dbReference type="AlphaFoldDB" id="A0A1F5YED6"/>
<keyword evidence="6 8" id="KW-1133">Transmembrane helix</keyword>
<dbReference type="GO" id="GO:0042953">
    <property type="term" value="P:lipoprotein transport"/>
    <property type="evidence" value="ECO:0007669"/>
    <property type="project" value="InterPro"/>
</dbReference>
<evidence type="ECO:0000259" key="10">
    <source>
        <dbReference type="Pfam" id="PF12704"/>
    </source>
</evidence>
<feature type="domain" description="MacB-like periplasmic core" evidence="10">
    <location>
        <begin position="25"/>
        <end position="251"/>
    </location>
</feature>
<reference evidence="11 12" key="1">
    <citation type="journal article" date="2016" name="Nat. Commun.">
        <title>Thousands of microbial genomes shed light on interconnected biogeochemical processes in an aquifer system.</title>
        <authorList>
            <person name="Anantharaman K."/>
            <person name="Brown C.T."/>
            <person name="Hug L.A."/>
            <person name="Sharon I."/>
            <person name="Castelle C.J."/>
            <person name="Probst A.J."/>
            <person name="Thomas B.C."/>
            <person name="Singh A."/>
            <person name="Wilkins M.J."/>
            <person name="Karaoz U."/>
            <person name="Brodie E.L."/>
            <person name="Williams K.H."/>
            <person name="Hubbard S.S."/>
            <person name="Banfield J.F."/>
        </authorList>
    </citation>
    <scope>NUCLEOTIDE SEQUENCE [LARGE SCALE GENOMIC DNA]</scope>
</reference>
<name>A0A1F5YED6_9BACT</name>
<evidence type="ECO:0000256" key="6">
    <source>
        <dbReference type="ARBA" id="ARBA00022989"/>
    </source>
</evidence>
<evidence type="ECO:0000256" key="2">
    <source>
        <dbReference type="ARBA" id="ARBA00005236"/>
    </source>
</evidence>
<evidence type="ECO:0000256" key="7">
    <source>
        <dbReference type="ARBA" id="ARBA00023136"/>
    </source>
</evidence>
<dbReference type="InterPro" id="IPR003838">
    <property type="entry name" value="ABC3_permease_C"/>
</dbReference>
<dbReference type="GO" id="GO:0098797">
    <property type="term" value="C:plasma membrane protein complex"/>
    <property type="evidence" value="ECO:0007669"/>
    <property type="project" value="TreeGrafter"/>
</dbReference>
<feature type="transmembrane region" description="Helical" evidence="8">
    <location>
        <begin position="279"/>
        <end position="305"/>
    </location>
</feature>
<feature type="domain" description="ABC3 transporter permease C-terminal" evidence="9">
    <location>
        <begin position="283"/>
        <end position="408"/>
    </location>
</feature>
<dbReference type="EMBL" id="MFIV01000095">
    <property type="protein sequence ID" value="OGF98503.1"/>
    <property type="molecule type" value="Genomic_DNA"/>
</dbReference>
<comment type="similarity">
    <text evidence="2">Belongs to the ABC-4 integral membrane protein family. LolC/E subfamily.</text>
</comment>
<dbReference type="Proteomes" id="UP000176992">
    <property type="component" value="Unassembled WGS sequence"/>
</dbReference>
<evidence type="ECO:0000259" key="9">
    <source>
        <dbReference type="Pfam" id="PF02687"/>
    </source>
</evidence>
<evidence type="ECO:0000256" key="8">
    <source>
        <dbReference type="SAM" id="Phobius"/>
    </source>
</evidence>
<dbReference type="InterPro" id="IPR011925">
    <property type="entry name" value="LolCE_TM"/>
</dbReference>
<sequence>MKVELFIGWRYLFSRRNSRFVSIFTLIAISGVWLGVLSLIVILAVLNGFHDDLKEKILGSMPHITLESFDNQPILGYDTLAAKIATLPGVVSVAPLIESECMAVSETRENSGAKLRGVDLAAEQEITRVKDHIVSGAFTFEDPQPEGQMSYPGAVIGSYMAQVLRVGAGDVITVWAPRSIKITPFGLSASWRKFRVTGIFDTGLFDVDSYLLYISLKEAQSFFGMKNAISNIEVRIREVERAPEMREKIVAALGGYPYTGTDWVVNNQNLFEALKLEKAVMFVILTLIILVAASNIVGNLTMLVMDKTREIGILRSMGLSGRAVGRVFVFHGLIIGAVGTLLGAVSGYVVATLLDKYQLISIPGDVYFISSFPVNMQAGDFILVIAASLLISFAATIYPAWRASALPPVEAIRYE</sequence>